<dbReference type="RefSeq" id="WP_092996216.1">
    <property type="nucleotide sequence ID" value="NZ_FMWD01000005.1"/>
</dbReference>
<feature type="transmembrane region" description="Helical" evidence="6">
    <location>
        <begin position="144"/>
        <end position="163"/>
    </location>
</feature>
<dbReference type="PANTHER" id="PTHR21716:SF62">
    <property type="entry name" value="TRANSPORT PROTEIN YDBI-RELATED"/>
    <property type="match status" value="1"/>
</dbReference>
<keyword evidence="5 6" id="KW-0472">Membrane</keyword>
<dbReference type="GO" id="GO:0016020">
    <property type="term" value="C:membrane"/>
    <property type="evidence" value="ECO:0007669"/>
    <property type="project" value="UniProtKB-SubCell"/>
</dbReference>
<keyword evidence="4 6" id="KW-1133">Transmembrane helix</keyword>
<name>A0A1G5QF33_9GAMM</name>
<dbReference type="Pfam" id="PF01594">
    <property type="entry name" value="AI-2E_transport"/>
    <property type="match status" value="1"/>
</dbReference>
<feature type="transmembrane region" description="Helical" evidence="6">
    <location>
        <begin position="199"/>
        <end position="220"/>
    </location>
</feature>
<dbReference type="STRING" id="415747.SAMN03097708_02023"/>
<feature type="transmembrane region" description="Helical" evidence="6">
    <location>
        <begin position="66"/>
        <end position="85"/>
    </location>
</feature>
<keyword evidence="8" id="KW-1185">Reference proteome</keyword>
<evidence type="ECO:0000313" key="8">
    <source>
        <dbReference type="Proteomes" id="UP000199648"/>
    </source>
</evidence>
<evidence type="ECO:0000256" key="3">
    <source>
        <dbReference type="ARBA" id="ARBA00022692"/>
    </source>
</evidence>
<comment type="subcellular location">
    <subcellularLocation>
        <location evidence="1">Membrane</location>
        <topology evidence="1">Multi-pass membrane protein</topology>
    </subcellularLocation>
</comment>
<feature type="transmembrane region" description="Helical" evidence="6">
    <location>
        <begin position="262"/>
        <end position="284"/>
    </location>
</feature>
<feature type="transmembrane region" description="Helical" evidence="6">
    <location>
        <begin position="36"/>
        <end position="54"/>
    </location>
</feature>
<evidence type="ECO:0000256" key="6">
    <source>
        <dbReference type="SAM" id="Phobius"/>
    </source>
</evidence>
<gene>
    <name evidence="7" type="ORF">SAMN03097708_02023</name>
</gene>
<dbReference type="GO" id="GO:0055085">
    <property type="term" value="P:transmembrane transport"/>
    <property type="evidence" value="ECO:0007669"/>
    <property type="project" value="TreeGrafter"/>
</dbReference>
<reference evidence="7 8" key="1">
    <citation type="submission" date="2016-10" db="EMBL/GenBank/DDBJ databases">
        <authorList>
            <person name="de Groot N.N."/>
        </authorList>
    </citation>
    <scope>NUCLEOTIDE SEQUENCE [LARGE SCALE GENOMIC DNA]</scope>
    <source>
        <strain evidence="7 8">HLD2</strain>
    </source>
</reference>
<keyword evidence="3 6" id="KW-0812">Transmembrane</keyword>
<feature type="transmembrane region" description="Helical" evidence="6">
    <location>
        <begin position="304"/>
        <end position="326"/>
    </location>
</feature>
<accession>A0A1G5QF33</accession>
<dbReference type="OrthoDB" id="5761230at2"/>
<evidence type="ECO:0000256" key="2">
    <source>
        <dbReference type="ARBA" id="ARBA00009773"/>
    </source>
</evidence>
<feature type="transmembrane region" description="Helical" evidence="6">
    <location>
        <begin position="12"/>
        <end position="30"/>
    </location>
</feature>
<feature type="transmembrane region" description="Helical" evidence="6">
    <location>
        <begin position="226"/>
        <end position="255"/>
    </location>
</feature>
<evidence type="ECO:0000256" key="5">
    <source>
        <dbReference type="ARBA" id="ARBA00023136"/>
    </source>
</evidence>
<proteinExistence type="inferred from homology"/>
<evidence type="ECO:0000256" key="1">
    <source>
        <dbReference type="ARBA" id="ARBA00004141"/>
    </source>
</evidence>
<dbReference type="EMBL" id="FMWD01000005">
    <property type="protein sequence ID" value="SCZ60282.1"/>
    <property type="molecule type" value="Genomic_DNA"/>
</dbReference>
<dbReference type="PANTHER" id="PTHR21716">
    <property type="entry name" value="TRANSMEMBRANE PROTEIN"/>
    <property type="match status" value="1"/>
</dbReference>
<protein>
    <submittedName>
        <fullName evidence="7">Predicted PurR-regulated permease PerM</fullName>
    </submittedName>
</protein>
<evidence type="ECO:0000256" key="4">
    <source>
        <dbReference type="ARBA" id="ARBA00022989"/>
    </source>
</evidence>
<organism evidence="7 8">
    <name type="scientific">Thiohalomonas denitrificans</name>
    <dbReference type="NCBI Taxonomy" id="415747"/>
    <lineage>
        <taxon>Bacteria</taxon>
        <taxon>Pseudomonadati</taxon>
        <taxon>Pseudomonadota</taxon>
        <taxon>Gammaproteobacteria</taxon>
        <taxon>Thiohalomonadales</taxon>
        <taxon>Thiohalomonadaceae</taxon>
        <taxon>Thiohalomonas</taxon>
    </lineage>
</organism>
<dbReference type="InterPro" id="IPR002549">
    <property type="entry name" value="AI-2E-like"/>
</dbReference>
<dbReference type="Proteomes" id="UP000199648">
    <property type="component" value="Unassembled WGS sequence"/>
</dbReference>
<comment type="similarity">
    <text evidence="2">Belongs to the autoinducer-2 exporter (AI-2E) (TC 2.A.86) family.</text>
</comment>
<dbReference type="AlphaFoldDB" id="A0A1G5QF33"/>
<sequence length="345" mass="36915">MKNISSTRFSPAGIFGITALAFLAVVAVFFGYVLLLAFAGILLAVFFDGISAYLARWTRLPRGATFTLVVTLFLALMGAAALRFGPLFLDGINQLADTIRHYADDISNLASEREWAKALFSEGGSGGSLVTSAFSTAAGLLGTATWVISAGLIILFTGIYLAAEPGVYTGALRSLFPERHREELQQALRTLQSTLHWWLIGRIASMLVVGILTWTGLLVLDVPLAFTLALLAALLSFIPNLGPVLSAVPAGLVGLEQSVTTAIYVIILYVAVQTVESYFITPLIQRRAVRLPPALVITMQVLMAFAYGTLGLLVATPLTVVAVVLVKVIYLPRRNATNAQQEEGA</sequence>
<evidence type="ECO:0000313" key="7">
    <source>
        <dbReference type="EMBL" id="SCZ60282.1"/>
    </source>
</evidence>